<name>A0A645HKT8_9ZZZZ</name>
<organism evidence="1">
    <name type="scientific">bioreactor metagenome</name>
    <dbReference type="NCBI Taxonomy" id="1076179"/>
    <lineage>
        <taxon>unclassified sequences</taxon>
        <taxon>metagenomes</taxon>
        <taxon>ecological metagenomes</taxon>
    </lineage>
</organism>
<protein>
    <submittedName>
        <fullName evidence="1">Uncharacterized protein</fullName>
    </submittedName>
</protein>
<evidence type="ECO:0000313" key="1">
    <source>
        <dbReference type="EMBL" id="MPN39022.1"/>
    </source>
</evidence>
<sequence length="51" mass="5565">MPCHGAVARKHRLAEFLFKVADGGGHAQAGARDKHSLYIVVLACRHDRVAQ</sequence>
<dbReference type="EMBL" id="VSSQ01094599">
    <property type="protein sequence ID" value="MPN39022.1"/>
    <property type="molecule type" value="Genomic_DNA"/>
</dbReference>
<gene>
    <name evidence="1" type="ORF">SDC9_186548</name>
</gene>
<dbReference type="AlphaFoldDB" id="A0A645HKT8"/>
<proteinExistence type="predicted"/>
<comment type="caution">
    <text evidence="1">The sequence shown here is derived from an EMBL/GenBank/DDBJ whole genome shotgun (WGS) entry which is preliminary data.</text>
</comment>
<accession>A0A645HKT8</accession>
<reference evidence="1" key="1">
    <citation type="submission" date="2019-08" db="EMBL/GenBank/DDBJ databases">
        <authorList>
            <person name="Kucharzyk K."/>
            <person name="Murdoch R.W."/>
            <person name="Higgins S."/>
            <person name="Loffler F."/>
        </authorList>
    </citation>
    <scope>NUCLEOTIDE SEQUENCE</scope>
</reference>